<dbReference type="InParanoid" id="F4NWC6"/>
<dbReference type="HOGENOM" id="CLU_269357_0_0_1"/>
<protein>
    <recommendedName>
        <fullName evidence="15">CSC1/OSCA1-like 7TM region domain-containing protein</fullName>
    </recommendedName>
</protein>
<evidence type="ECO:0000256" key="4">
    <source>
        <dbReference type="ARBA" id="ARBA00022692"/>
    </source>
</evidence>
<feature type="domain" description="CSC1/OSCA1-like cytosolic" evidence="12">
    <location>
        <begin position="227"/>
        <end position="468"/>
    </location>
</feature>
<evidence type="ECO:0000256" key="3">
    <source>
        <dbReference type="ARBA" id="ARBA00022448"/>
    </source>
</evidence>
<dbReference type="AlphaFoldDB" id="F4NWC6"/>
<feature type="signal peptide" evidence="9">
    <location>
        <begin position="1"/>
        <end position="37"/>
    </location>
</feature>
<comment type="subcellular location">
    <subcellularLocation>
        <location evidence="1">Membrane</location>
        <topology evidence="1">Multi-pass membrane protein</topology>
    </subcellularLocation>
</comment>
<dbReference type="InterPro" id="IPR003864">
    <property type="entry name" value="CSC1/OSCA1-like_7TM"/>
</dbReference>
<feature type="transmembrane region" description="Helical" evidence="8">
    <location>
        <begin position="700"/>
        <end position="716"/>
    </location>
</feature>
<keyword evidence="9" id="KW-0732">Signal</keyword>
<name>F4NWC6_BATDJ</name>
<gene>
    <name evidence="13" type="ORF">BATDEDRAFT_34446</name>
</gene>
<evidence type="ECO:0000313" key="14">
    <source>
        <dbReference type="Proteomes" id="UP000007241"/>
    </source>
</evidence>
<evidence type="ECO:0000256" key="5">
    <source>
        <dbReference type="ARBA" id="ARBA00022989"/>
    </source>
</evidence>
<feature type="transmembrane region" description="Helical" evidence="8">
    <location>
        <begin position="790"/>
        <end position="812"/>
    </location>
</feature>
<feature type="transmembrane region" description="Helical" evidence="8">
    <location>
        <begin position="667"/>
        <end position="694"/>
    </location>
</feature>
<dbReference type="OrthoDB" id="1689567at2759"/>
<evidence type="ECO:0000256" key="6">
    <source>
        <dbReference type="ARBA" id="ARBA00023136"/>
    </source>
</evidence>
<dbReference type="PANTHER" id="PTHR13018">
    <property type="entry name" value="PROBABLE MEMBRANE PROTEIN DUF221-RELATED"/>
    <property type="match status" value="1"/>
</dbReference>
<dbReference type="EMBL" id="GL882880">
    <property type="protein sequence ID" value="EGF82456.1"/>
    <property type="molecule type" value="Genomic_DNA"/>
</dbReference>
<evidence type="ECO:0000256" key="7">
    <source>
        <dbReference type="SAM" id="MobiDB-lite"/>
    </source>
</evidence>
<dbReference type="InterPro" id="IPR027815">
    <property type="entry name" value="CSC1/OSCA1-like_cyt"/>
</dbReference>
<evidence type="ECO:0000256" key="9">
    <source>
        <dbReference type="SAM" id="SignalP"/>
    </source>
</evidence>
<keyword evidence="4 8" id="KW-0812">Transmembrane</keyword>
<dbReference type="PANTHER" id="PTHR13018:SF5">
    <property type="entry name" value="RE44586P"/>
    <property type="match status" value="1"/>
</dbReference>
<feature type="transmembrane region" description="Helical" evidence="8">
    <location>
        <begin position="61"/>
        <end position="87"/>
    </location>
</feature>
<feature type="transmembrane region" description="Helical" evidence="8">
    <location>
        <begin position="177"/>
        <end position="201"/>
    </location>
</feature>
<feature type="transmembrane region" description="Helical" evidence="8">
    <location>
        <begin position="579"/>
        <end position="601"/>
    </location>
</feature>
<dbReference type="GO" id="GO:0005227">
    <property type="term" value="F:calcium-activated cation channel activity"/>
    <property type="evidence" value="ECO:0000318"/>
    <property type="project" value="GO_Central"/>
</dbReference>
<dbReference type="Proteomes" id="UP000007241">
    <property type="component" value="Unassembled WGS sequence"/>
</dbReference>
<proteinExistence type="inferred from homology"/>
<feature type="compositionally biased region" description="Basic and acidic residues" evidence="7">
    <location>
        <begin position="892"/>
        <end position="901"/>
    </location>
</feature>
<feature type="transmembrane region" description="Helical" evidence="8">
    <location>
        <begin position="621"/>
        <end position="646"/>
    </location>
</feature>
<sequence>MSSTATALQSFRVSCPRNTLLMSAVLFWIFCVDRALATSDGHQLNLQHDKPKAPTKQNQGIIIPLMTFLSIGLVCLLVFCIVRTCFLDIYSPRRVLTRGRPPKLKKGLFSWIPVVFSTNETVLINTVGLDGVMASVGILAPTNYYAHPPRLGNATGYKLEDLILPALSVDNVPNQSFYLRVHLIFTWVFSLLTLGYLVAFYRGYVLLKLQYDEYALRQTKMSKIEMRSVMVFGIPSELRNEVDLASYFENLGVGNVENVVLCRNWSHLRNNIQKRAYYLNKLETVFSQLSKRSVALEQPSVFKSIIQNALSCCIPHSPTPRRQFQRRDMFRGNSAVRVAAQLSSEQSPLLTRRAFGSNDAIDPSVFEVLSRIDAMNPKWRPQHRTGFLGLFGPLVDSAEYYAAEFNKCDRQVARYRRIPERSAPTAVAIVTFESPLSATLVSQCLVQRRAFACMTKMAPEPRDIYWPNLSSKTASSHTKLVRGLLVVGSLFLLVFSSTFVVSSIAGLIDLEQLAVYIPVLGAVLKDLPDTWIQFIQGVIPAMLLTLWTSLLPTLLLFLSQAQGLEAASWIEMSLLTKYFFYQLWNILFVTVFARTLVYEIIPNPQKVIELLGQMVPKASTTLINYVMLQGAAVYPAQLLLAAPLILTWVSRFSPWSRDTPRQVSNAYYPSILTCINYGIVYPGPIMIFVIGIVYAPISPLILPFCSLFFAMGYFIYKYMLMYVHLPRYESKGVAARLAVNRCLVGLVIMQFTMMGLLGIKASGDGNIGKHYFNTIGSVHSAADGPTPWSAYAQMVIGVLPLPFITIFVYGWLNNGYAQQILHIPLEILGKIANELMREVSLQTPDTAVNSHTDTHTDLNGNLYGNLNQNSNSIRVSTMPHGMSSMASSRGHFGRELSDISPRRPHTLQTQPHENNARPFVGNSVDRPFSSISQQGPVVSVQNASSDQPSTAADVNSSTDSLTDFHTSPERSTFTSMGNTLNRKISTMSMQTGRFSLFEESPNEPSPFNSAAVNAPESGVAVPHDIESHHFLDLDQEECISLGIHLEPPMTRVPGILDAPVEAASSILRYGDEIDLVNRERRGNGPDNDPMLDDLNIHTYIHPALVGKLPIAWLPGRQQPSRLSELRDEQTRNQREVWRRLVFKQRVGVRAAGSGSLQRESSDDDMFDGRDIRGMTTNDALLQSRYGDDEANGPALGRIRSFIDGFTSWMHLTMS</sequence>
<evidence type="ECO:0000259" key="11">
    <source>
        <dbReference type="Pfam" id="PF13967"/>
    </source>
</evidence>
<dbReference type="RefSeq" id="XP_006676805.1">
    <property type="nucleotide sequence ID" value="XM_006676742.1"/>
</dbReference>
<evidence type="ECO:0000256" key="2">
    <source>
        <dbReference type="ARBA" id="ARBA00007779"/>
    </source>
</evidence>
<evidence type="ECO:0000256" key="8">
    <source>
        <dbReference type="SAM" id="Phobius"/>
    </source>
</evidence>
<dbReference type="InterPro" id="IPR032880">
    <property type="entry name" value="CSC1/OSCA1-like_N"/>
</dbReference>
<feature type="transmembrane region" description="Helical" evidence="8">
    <location>
        <begin position="108"/>
        <end position="129"/>
    </location>
</feature>
<feature type="transmembrane region" description="Helical" evidence="8">
    <location>
        <begin position="737"/>
        <end position="759"/>
    </location>
</feature>
<keyword evidence="3" id="KW-0813">Transport</keyword>
<dbReference type="Pfam" id="PF13967">
    <property type="entry name" value="RSN1_TM"/>
    <property type="match status" value="1"/>
</dbReference>
<organism evidence="13 14">
    <name type="scientific">Batrachochytrium dendrobatidis (strain JAM81 / FGSC 10211)</name>
    <name type="common">Frog chytrid fungus</name>
    <dbReference type="NCBI Taxonomy" id="684364"/>
    <lineage>
        <taxon>Eukaryota</taxon>
        <taxon>Fungi</taxon>
        <taxon>Fungi incertae sedis</taxon>
        <taxon>Chytridiomycota</taxon>
        <taxon>Chytridiomycota incertae sedis</taxon>
        <taxon>Chytridiomycetes</taxon>
        <taxon>Rhizophydiales</taxon>
        <taxon>Rhizophydiales incertae sedis</taxon>
        <taxon>Batrachochytrium</taxon>
    </lineage>
</organism>
<dbReference type="STRING" id="684364.F4NWC6"/>
<evidence type="ECO:0000259" key="10">
    <source>
        <dbReference type="Pfam" id="PF02714"/>
    </source>
</evidence>
<dbReference type="Pfam" id="PF02714">
    <property type="entry name" value="RSN1_7TM"/>
    <property type="match status" value="1"/>
</dbReference>
<feature type="chain" id="PRO_5003314616" description="CSC1/OSCA1-like 7TM region domain-containing protein" evidence="9">
    <location>
        <begin position="38"/>
        <end position="1214"/>
    </location>
</feature>
<evidence type="ECO:0000256" key="1">
    <source>
        <dbReference type="ARBA" id="ARBA00004141"/>
    </source>
</evidence>
<feature type="compositionally biased region" description="Polar residues" evidence="7">
    <location>
        <begin position="929"/>
        <end position="976"/>
    </location>
</feature>
<dbReference type="InterPro" id="IPR045122">
    <property type="entry name" value="Csc1-like"/>
</dbReference>
<evidence type="ECO:0000259" key="12">
    <source>
        <dbReference type="Pfam" id="PF14703"/>
    </source>
</evidence>
<dbReference type="GeneID" id="18240444"/>
<keyword evidence="5 8" id="KW-1133">Transmembrane helix</keyword>
<evidence type="ECO:0000313" key="13">
    <source>
        <dbReference type="EMBL" id="EGF82456.1"/>
    </source>
</evidence>
<dbReference type="Pfam" id="PF14703">
    <property type="entry name" value="PHM7_cyt"/>
    <property type="match status" value="1"/>
</dbReference>
<accession>F4NWC6</accession>
<evidence type="ECO:0008006" key="15">
    <source>
        <dbReference type="Google" id="ProtNLM"/>
    </source>
</evidence>
<dbReference type="GO" id="GO:0005886">
    <property type="term" value="C:plasma membrane"/>
    <property type="evidence" value="ECO:0000318"/>
    <property type="project" value="GO_Central"/>
</dbReference>
<keyword evidence="14" id="KW-1185">Reference proteome</keyword>
<dbReference type="FunCoup" id="F4NWC6">
    <property type="interactions" value="38"/>
</dbReference>
<feature type="transmembrane region" description="Helical" evidence="8">
    <location>
        <begin position="534"/>
        <end position="558"/>
    </location>
</feature>
<reference evidence="13 14" key="1">
    <citation type="submission" date="2009-12" db="EMBL/GenBank/DDBJ databases">
        <title>The draft genome of Batrachochytrium dendrobatidis.</title>
        <authorList>
            <consortium name="US DOE Joint Genome Institute (JGI-PGF)"/>
            <person name="Kuo A."/>
            <person name="Salamov A."/>
            <person name="Schmutz J."/>
            <person name="Lucas S."/>
            <person name="Pitluck S."/>
            <person name="Rosenblum E."/>
            <person name="Stajich J."/>
            <person name="Eisen M."/>
            <person name="Grigoriev I.V."/>
        </authorList>
    </citation>
    <scope>NUCLEOTIDE SEQUENCE [LARGE SCALE GENOMIC DNA]</scope>
    <source>
        <strain evidence="14">JAM81 / FGSC 10211</strain>
    </source>
</reference>
<feature type="domain" description="CSC1/OSCA1-like N-terminal transmembrane" evidence="11">
    <location>
        <begin position="64"/>
        <end position="197"/>
    </location>
</feature>
<comment type="similarity">
    <text evidence="2">Belongs to the CSC1 (TC 1.A.17) family.</text>
</comment>
<feature type="region of interest" description="Disordered" evidence="7">
    <location>
        <begin position="880"/>
        <end position="976"/>
    </location>
</feature>
<feature type="transmembrane region" description="Helical" evidence="8">
    <location>
        <begin position="484"/>
        <end position="508"/>
    </location>
</feature>
<feature type="domain" description="CSC1/OSCA1-like 7TM region" evidence="10">
    <location>
        <begin position="484"/>
        <end position="757"/>
    </location>
</feature>
<keyword evidence="6 8" id="KW-0472">Membrane</keyword>